<feature type="compositionally biased region" description="Polar residues" evidence="5">
    <location>
        <begin position="440"/>
        <end position="450"/>
    </location>
</feature>
<evidence type="ECO:0000256" key="5">
    <source>
        <dbReference type="SAM" id="MobiDB-lite"/>
    </source>
</evidence>
<dbReference type="PANTHER" id="PTHR16093:SF4">
    <property type="entry name" value="INNATE IMMUNITY ACTIVATOR PROTEIN"/>
    <property type="match status" value="1"/>
</dbReference>
<feature type="compositionally biased region" description="Low complexity" evidence="5">
    <location>
        <begin position="425"/>
        <end position="439"/>
    </location>
</feature>
<keyword evidence="2" id="KW-0963">Cytoplasm</keyword>
<feature type="region of interest" description="Disordered" evidence="5">
    <location>
        <begin position="215"/>
        <end position="243"/>
    </location>
</feature>
<gene>
    <name evidence="7" type="ORF">NDU88_005607</name>
</gene>
<feature type="domain" description="Cytohesin Ubiquitin Protein Inducing" evidence="6">
    <location>
        <begin position="38"/>
        <end position="169"/>
    </location>
</feature>
<sequence length="647" mass="72154">MRSRAGQARQQAPPTSTSPHSSSPPPARLRITCSVTMESKEEVSDTDSGIIVQSGSDSPIAPMKDLTQAIKKQQKALEEKLEACLHELKIICLREAELTGKLPAEFPLKPGEKLPQIRRRVGTTFRLDEKTVISRTEDPLSGLERDLALHLQIVEAARHLYREEHLGKQIRKRRKQELVREEKKLKELENRVNEQRRSAGQKLLSRTSAPLIEDLSASDESSLSDSAILDEDVGKRPKSAPCVNLPETKQIYNIPLSPIPVSRSVRPQPPKSLEGLQHVYPEGVATERSPIQNSPWRESSLDQPYQKPRKLSMSPGSQPSSPAVTPILSRPDLPRGDTPPYQFLPIVNIAVQGIQGSSSAPSTPEMQVRRGQSQSMRVQGTRDPSESRGRSMVPRRRLTEFTVTVPDYCFPHAKISHQHSNHIYNSSSEDSNSDISSISHATSTGGTSPDMTPPRAVKHLSPRQQSPVFLNSPFGELDGPSFYQRPQKLIPPGYYAAVEFLESRPTPTSRRDSSRTRPQLTVAKSVPHLYEEEMAQPRAQKVIPSKSRIVRTPSIKECSGRALAKVVVCEELQNWHERTRLRSSGRPHSLDRQGAIRIRNPAGKGTALGRSMTQRLPVTQRHVLRRTAEGAPLQWYDPDEAQIVSQV</sequence>
<comment type="subcellular location">
    <subcellularLocation>
        <location evidence="1">Cytoplasm</location>
    </subcellularLocation>
</comment>
<dbReference type="EMBL" id="JANPWB010000010">
    <property type="protein sequence ID" value="KAJ1139232.1"/>
    <property type="molecule type" value="Genomic_DNA"/>
</dbReference>
<reference evidence="7" key="1">
    <citation type="journal article" date="2022" name="bioRxiv">
        <title>Sequencing and chromosome-scale assembly of the giantPleurodeles waltlgenome.</title>
        <authorList>
            <person name="Brown T."/>
            <person name="Elewa A."/>
            <person name="Iarovenko S."/>
            <person name="Subramanian E."/>
            <person name="Araus A.J."/>
            <person name="Petzold A."/>
            <person name="Susuki M."/>
            <person name="Suzuki K.-i.T."/>
            <person name="Hayashi T."/>
            <person name="Toyoda A."/>
            <person name="Oliveira C."/>
            <person name="Osipova E."/>
            <person name="Leigh N.D."/>
            <person name="Simon A."/>
            <person name="Yun M.H."/>
        </authorList>
    </citation>
    <scope>NUCLEOTIDE SEQUENCE</scope>
    <source>
        <strain evidence="7">20211129_DDA</strain>
        <tissue evidence="7">Liver</tissue>
    </source>
</reference>
<evidence type="ECO:0000259" key="6">
    <source>
        <dbReference type="Pfam" id="PF11819"/>
    </source>
</evidence>
<dbReference type="GO" id="GO:0031398">
    <property type="term" value="P:positive regulation of protein ubiquitination"/>
    <property type="evidence" value="ECO:0007669"/>
    <property type="project" value="TreeGrafter"/>
</dbReference>
<dbReference type="InterPro" id="IPR043447">
    <property type="entry name" value="CCDC120/INAVA"/>
</dbReference>
<proteinExistence type="predicted"/>
<feature type="compositionally biased region" description="Polar residues" evidence="5">
    <location>
        <begin position="289"/>
        <end position="303"/>
    </location>
</feature>
<evidence type="ECO:0000313" key="8">
    <source>
        <dbReference type="Proteomes" id="UP001066276"/>
    </source>
</evidence>
<evidence type="ECO:0000256" key="4">
    <source>
        <dbReference type="SAM" id="Coils"/>
    </source>
</evidence>
<dbReference type="InterPro" id="IPR021774">
    <property type="entry name" value="CUPID"/>
</dbReference>
<organism evidence="7 8">
    <name type="scientific">Pleurodeles waltl</name>
    <name type="common">Iberian ribbed newt</name>
    <dbReference type="NCBI Taxonomy" id="8319"/>
    <lineage>
        <taxon>Eukaryota</taxon>
        <taxon>Metazoa</taxon>
        <taxon>Chordata</taxon>
        <taxon>Craniata</taxon>
        <taxon>Vertebrata</taxon>
        <taxon>Euteleostomi</taxon>
        <taxon>Amphibia</taxon>
        <taxon>Batrachia</taxon>
        <taxon>Caudata</taxon>
        <taxon>Salamandroidea</taxon>
        <taxon>Salamandridae</taxon>
        <taxon>Pleurodelinae</taxon>
        <taxon>Pleurodeles</taxon>
    </lineage>
</organism>
<dbReference type="Pfam" id="PF11819">
    <property type="entry name" value="CUPID"/>
    <property type="match status" value="1"/>
</dbReference>
<evidence type="ECO:0000313" key="7">
    <source>
        <dbReference type="EMBL" id="KAJ1139232.1"/>
    </source>
</evidence>
<comment type="caution">
    <text evidence="7">The sequence shown here is derived from an EMBL/GenBank/DDBJ whole genome shotgun (WGS) entry which is preliminary data.</text>
</comment>
<name>A0AAV7QIS5_PLEWA</name>
<feature type="compositionally biased region" description="Polar residues" evidence="5">
    <location>
        <begin position="355"/>
        <end position="378"/>
    </location>
</feature>
<dbReference type="Proteomes" id="UP001066276">
    <property type="component" value="Chromosome 6"/>
</dbReference>
<feature type="region of interest" description="Disordered" evidence="5">
    <location>
        <begin position="1"/>
        <end position="29"/>
    </location>
</feature>
<feature type="compositionally biased region" description="Polar residues" evidence="5">
    <location>
        <begin position="314"/>
        <end position="323"/>
    </location>
</feature>
<evidence type="ECO:0000256" key="1">
    <source>
        <dbReference type="ARBA" id="ARBA00004496"/>
    </source>
</evidence>
<feature type="region of interest" description="Disordered" evidence="5">
    <location>
        <begin position="287"/>
        <end position="338"/>
    </location>
</feature>
<feature type="compositionally biased region" description="Low complexity" evidence="5">
    <location>
        <begin position="215"/>
        <end position="227"/>
    </location>
</feature>
<keyword evidence="8" id="KW-1185">Reference proteome</keyword>
<keyword evidence="3 4" id="KW-0175">Coiled coil</keyword>
<dbReference type="GO" id="GO:0005737">
    <property type="term" value="C:cytoplasm"/>
    <property type="evidence" value="ECO:0007669"/>
    <property type="project" value="UniProtKB-SubCell"/>
</dbReference>
<evidence type="ECO:0000256" key="2">
    <source>
        <dbReference type="ARBA" id="ARBA00022490"/>
    </source>
</evidence>
<feature type="region of interest" description="Disordered" evidence="5">
    <location>
        <begin position="422"/>
        <end position="467"/>
    </location>
</feature>
<feature type="region of interest" description="Disordered" evidence="5">
    <location>
        <begin position="355"/>
        <end position="394"/>
    </location>
</feature>
<evidence type="ECO:0000256" key="3">
    <source>
        <dbReference type="ARBA" id="ARBA00023054"/>
    </source>
</evidence>
<dbReference type="AlphaFoldDB" id="A0AAV7QIS5"/>
<dbReference type="PANTHER" id="PTHR16093">
    <property type="entry name" value="COILED-COIL DOMAIN-CONTAINING PROTEIN 120 FAMILY MEMBER"/>
    <property type="match status" value="1"/>
</dbReference>
<dbReference type="GO" id="GO:0034334">
    <property type="term" value="P:adherens junction maintenance"/>
    <property type="evidence" value="ECO:0007669"/>
    <property type="project" value="TreeGrafter"/>
</dbReference>
<feature type="coiled-coil region" evidence="4">
    <location>
        <begin position="171"/>
        <end position="198"/>
    </location>
</feature>
<accession>A0AAV7QIS5</accession>
<protein>
    <recommendedName>
        <fullName evidence="6">Cytohesin Ubiquitin Protein Inducing domain-containing protein</fullName>
    </recommendedName>
</protein>